<evidence type="ECO:0000256" key="1">
    <source>
        <dbReference type="ARBA" id="ARBA00023118"/>
    </source>
</evidence>
<dbReference type="PANTHER" id="PTHR36700">
    <property type="entry name" value="CRISPR SYSTEM CMR SUBUNIT CMR4"/>
    <property type="match status" value="1"/>
</dbReference>
<protein>
    <submittedName>
        <fullName evidence="3">CRISPR-associated RAMP Cmr4</fullName>
    </submittedName>
</protein>
<dbReference type="EMBL" id="CP040058">
    <property type="protein sequence ID" value="QCP36107.1"/>
    <property type="molecule type" value="Genomic_DNA"/>
</dbReference>
<gene>
    <name evidence="3" type="ORF">AR1Y2_2653</name>
</gene>
<sequence>MKTAVYLLKCLTNMHVGNGEESYNIIDNEVEKDVVTGNPAIYSSGIKGSLLQHFRTQTDVSKEIIEYIFGNEFGGPVVKEGHFKFLQAQLLARPMRVSCGEATYAMVTTNEILHSFIEHMKIFGSQKNEKDLFKEIPQNGYDFAVMESSKIIEIEGYPVKKIINNTFPDELQLTDNLAIASSSIFQSIDLPVLARNRLENGTSKNLWYEQIVPHESLFYMTVLYPDDCDKFDYFNEIVTNNIVQFGGSASVGYGYTKITCLEGGVQK</sequence>
<dbReference type="AlphaFoldDB" id="A0A4P8IH32"/>
<dbReference type="GO" id="GO:0051607">
    <property type="term" value="P:defense response to virus"/>
    <property type="evidence" value="ECO:0007669"/>
    <property type="project" value="UniProtKB-KW"/>
</dbReference>
<evidence type="ECO:0000313" key="4">
    <source>
        <dbReference type="Proteomes" id="UP000298653"/>
    </source>
</evidence>
<reference evidence="3 4" key="1">
    <citation type="submission" date="2019-05" db="EMBL/GenBank/DDBJ databases">
        <title>Complete genome sequencing of Anaerostipes rhamnosivorans.</title>
        <authorList>
            <person name="Bui T.P.N."/>
            <person name="de Vos W.M."/>
        </authorList>
    </citation>
    <scope>NUCLEOTIDE SEQUENCE [LARGE SCALE GENOMIC DNA]</scope>
    <source>
        <strain evidence="3 4">1y2</strain>
    </source>
</reference>
<organism evidence="3 4">
    <name type="scientific">Anaerostipes rhamnosivorans</name>
    <dbReference type="NCBI Taxonomy" id="1229621"/>
    <lineage>
        <taxon>Bacteria</taxon>
        <taxon>Bacillati</taxon>
        <taxon>Bacillota</taxon>
        <taxon>Clostridia</taxon>
        <taxon>Lachnospirales</taxon>
        <taxon>Lachnospiraceae</taxon>
        <taxon>Anaerostipes</taxon>
    </lineage>
</organism>
<dbReference type="Pfam" id="PF03787">
    <property type="entry name" value="RAMPs"/>
    <property type="match status" value="1"/>
</dbReference>
<dbReference type="InterPro" id="IPR013410">
    <property type="entry name" value="CRISPR-assoc_RAMP_Cmr4"/>
</dbReference>
<dbReference type="InterPro" id="IPR005537">
    <property type="entry name" value="RAMP_III_fam"/>
</dbReference>
<proteinExistence type="predicted"/>
<keyword evidence="4" id="KW-1185">Reference proteome</keyword>
<feature type="domain" description="CRISPR type III-associated protein" evidence="2">
    <location>
        <begin position="8"/>
        <end position="255"/>
    </location>
</feature>
<evidence type="ECO:0000259" key="2">
    <source>
        <dbReference type="Pfam" id="PF03787"/>
    </source>
</evidence>
<name>A0A4P8IH32_9FIRM</name>
<dbReference type="Proteomes" id="UP000298653">
    <property type="component" value="Chromosome"/>
</dbReference>
<dbReference type="NCBIfam" id="TIGR02580">
    <property type="entry name" value="cas_RAMP_Cmr4"/>
    <property type="match status" value="1"/>
</dbReference>
<dbReference type="KEGG" id="arf:AR1Y2_2653"/>
<dbReference type="RefSeq" id="WP_137329384.1">
    <property type="nucleotide sequence ID" value="NZ_CP040058.1"/>
</dbReference>
<dbReference type="PANTHER" id="PTHR36700:SF1">
    <property type="entry name" value="CRISPR SYSTEM CMR SUBUNIT CMR4"/>
    <property type="match status" value="1"/>
</dbReference>
<keyword evidence="1" id="KW-0051">Antiviral defense</keyword>
<accession>A0A4P8IH32</accession>
<evidence type="ECO:0000313" key="3">
    <source>
        <dbReference type="EMBL" id="QCP36107.1"/>
    </source>
</evidence>
<dbReference type="OrthoDB" id="9789361at2"/>